<accession>A0A4Y9EMA5</accession>
<dbReference type="InterPro" id="IPR050832">
    <property type="entry name" value="Bact_Acetyltransf"/>
</dbReference>
<dbReference type="Proteomes" id="UP000297737">
    <property type="component" value="Unassembled WGS sequence"/>
</dbReference>
<evidence type="ECO:0000313" key="5">
    <source>
        <dbReference type="Proteomes" id="UP000297737"/>
    </source>
</evidence>
<name>A0A4Y9EMA5_9SPHN</name>
<dbReference type="AlphaFoldDB" id="A0A4Y9EMA5"/>
<dbReference type="CDD" id="cd04301">
    <property type="entry name" value="NAT_SF"/>
    <property type="match status" value="1"/>
</dbReference>
<reference evidence="4 5" key="1">
    <citation type="submission" date="2019-02" db="EMBL/GenBank/DDBJ databases">
        <title>Polymorphobacter sp. isolated from the lake at the Tibet of China.</title>
        <authorList>
            <person name="Li A."/>
        </authorList>
    </citation>
    <scope>NUCLEOTIDE SEQUENCE [LARGE SCALE GENOMIC DNA]</scope>
    <source>
        <strain evidence="4 5">DJ1R-1</strain>
    </source>
</reference>
<dbReference type="EMBL" id="SIHO01000002">
    <property type="protein sequence ID" value="TFU03157.1"/>
    <property type="molecule type" value="Genomic_DNA"/>
</dbReference>
<proteinExistence type="predicted"/>
<gene>
    <name evidence="4" type="ORF">EUV02_08150</name>
</gene>
<dbReference type="PANTHER" id="PTHR43877">
    <property type="entry name" value="AMINOALKYLPHOSPHONATE N-ACETYLTRANSFERASE-RELATED-RELATED"/>
    <property type="match status" value="1"/>
</dbReference>
<feature type="domain" description="N-acetyltransferase" evidence="3">
    <location>
        <begin position="3"/>
        <end position="172"/>
    </location>
</feature>
<evidence type="ECO:0000313" key="4">
    <source>
        <dbReference type="EMBL" id="TFU03157.1"/>
    </source>
</evidence>
<dbReference type="SUPFAM" id="SSF55729">
    <property type="entry name" value="Acyl-CoA N-acyltransferases (Nat)"/>
    <property type="match status" value="1"/>
</dbReference>
<dbReference type="RefSeq" id="WP_135245749.1">
    <property type="nucleotide sequence ID" value="NZ_SIHO01000002.1"/>
</dbReference>
<keyword evidence="5" id="KW-1185">Reference proteome</keyword>
<evidence type="ECO:0000256" key="1">
    <source>
        <dbReference type="ARBA" id="ARBA00022679"/>
    </source>
</evidence>
<keyword evidence="2" id="KW-0012">Acyltransferase</keyword>
<dbReference type="PROSITE" id="PS51186">
    <property type="entry name" value="GNAT"/>
    <property type="match status" value="1"/>
</dbReference>
<organism evidence="4 5">
    <name type="scientific">Glacieibacterium arshaanense</name>
    <dbReference type="NCBI Taxonomy" id="2511025"/>
    <lineage>
        <taxon>Bacteria</taxon>
        <taxon>Pseudomonadati</taxon>
        <taxon>Pseudomonadota</taxon>
        <taxon>Alphaproteobacteria</taxon>
        <taxon>Sphingomonadales</taxon>
        <taxon>Sphingosinicellaceae</taxon>
        <taxon>Glacieibacterium</taxon>
    </lineage>
</organism>
<dbReference type="Pfam" id="PF00583">
    <property type="entry name" value="Acetyltransf_1"/>
    <property type="match status" value="1"/>
</dbReference>
<dbReference type="GO" id="GO:0016747">
    <property type="term" value="F:acyltransferase activity, transferring groups other than amino-acyl groups"/>
    <property type="evidence" value="ECO:0007669"/>
    <property type="project" value="InterPro"/>
</dbReference>
<protein>
    <submittedName>
        <fullName evidence="4">N-acetyltransferase</fullName>
    </submittedName>
</protein>
<keyword evidence="1 4" id="KW-0808">Transferase</keyword>
<dbReference type="InterPro" id="IPR000182">
    <property type="entry name" value="GNAT_dom"/>
</dbReference>
<dbReference type="OrthoDB" id="143110at2"/>
<evidence type="ECO:0000256" key="2">
    <source>
        <dbReference type="ARBA" id="ARBA00023315"/>
    </source>
</evidence>
<dbReference type="InterPro" id="IPR016181">
    <property type="entry name" value="Acyl_CoA_acyltransferase"/>
</dbReference>
<sequence>MTISYRTATTNDAATMSALGATTFVETFGHLYSAANLEKFLENHSAANWATELADPAYAVRLAFDGDRAIGYTKFGPPHLPFEPDAGRVAGELRQLYVLSGFHGSGIAVQLTDWLIAEARARGVQDLYLSVFTENPRAQAFYRRYGFYEVGRYAFMVGDHADEDLVMRCKLDD</sequence>
<dbReference type="Gene3D" id="3.40.630.30">
    <property type="match status" value="1"/>
</dbReference>
<comment type="caution">
    <text evidence="4">The sequence shown here is derived from an EMBL/GenBank/DDBJ whole genome shotgun (WGS) entry which is preliminary data.</text>
</comment>
<evidence type="ECO:0000259" key="3">
    <source>
        <dbReference type="PROSITE" id="PS51186"/>
    </source>
</evidence>